<comment type="caution">
    <text evidence="2">The sequence shown here is derived from an EMBL/GenBank/DDBJ whole genome shotgun (WGS) entry which is preliminary data.</text>
</comment>
<evidence type="ECO:0000256" key="1">
    <source>
        <dbReference type="SAM" id="MobiDB-lite"/>
    </source>
</evidence>
<proteinExistence type="predicted"/>
<reference evidence="2" key="1">
    <citation type="submission" date="2019-12" db="EMBL/GenBank/DDBJ databases">
        <title>Genome sequencing and annotation of Brassica cretica.</title>
        <authorList>
            <person name="Studholme D.J."/>
            <person name="Sarris P."/>
        </authorList>
    </citation>
    <scope>NUCLEOTIDE SEQUENCE</scope>
    <source>
        <strain evidence="2">PFS-109/04</strain>
        <tissue evidence="2">Leaf</tissue>
    </source>
</reference>
<accession>A0A8S9SAT5</accession>
<name>A0A8S9SAT5_BRACR</name>
<gene>
    <name evidence="2" type="ORF">F2Q69_00031122</name>
</gene>
<feature type="region of interest" description="Disordered" evidence="1">
    <location>
        <begin position="72"/>
        <end position="102"/>
    </location>
</feature>
<feature type="compositionally biased region" description="Basic and acidic residues" evidence="1">
    <location>
        <begin position="92"/>
        <end position="102"/>
    </location>
</feature>
<organism evidence="2 3">
    <name type="scientific">Brassica cretica</name>
    <name type="common">Mustard</name>
    <dbReference type="NCBI Taxonomy" id="69181"/>
    <lineage>
        <taxon>Eukaryota</taxon>
        <taxon>Viridiplantae</taxon>
        <taxon>Streptophyta</taxon>
        <taxon>Embryophyta</taxon>
        <taxon>Tracheophyta</taxon>
        <taxon>Spermatophyta</taxon>
        <taxon>Magnoliopsida</taxon>
        <taxon>eudicotyledons</taxon>
        <taxon>Gunneridae</taxon>
        <taxon>Pentapetalae</taxon>
        <taxon>rosids</taxon>
        <taxon>malvids</taxon>
        <taxon>Brassicales</taxon>
        <taxon>Brassicaceae</taxon>
        <taxon>Brassiceae</taxon>
        <taxon>Brassica</taxon>
    </lineage>
</organism>
<sequence length="171" mass="19444">MPEDALPFTVAPAVGGVGGRSFFRLFLIPMRTQLRPDRVSSVCRRNNVIPTTYRRNKSSEITPRKFIFPRKSLGNFRRNSEETPRTTSSSERSSEYTEGELPRDISMDFLMVQSSEVPTKCSSEFSSGISEERSPGKIPRKESLGIFRRLIPRKCSSKISEGSFPRNFKKN</sequence>
<dbReference type="AlphaFoldDB" id="A0A8S9SAT5"/>
<evidence type="ECO:0000313" key="2">
    <source>
        <dbReference type="EMBL" id="KAF3589024.1"/>
    </source>
</evidence>
<feature type="compositionally biased region" description="Basic and acidic residues" evidence="1">
    <location>
        <begin position="130"/>
        <end position="141"/>
    </location>
</feature>
<dbReference type="EMBL" id="QGKX02000088">
    <property type="protein sequence ID" value="KAF3589024.1"/>
    <property type="molecule type" value="Genomic_DNA"/>
</dbReference>
<feature type="region of interest" description="Disordered" evidence="1">
    <location>
        <begin position="121"/>
        <end position="141"/>
    </location>
</feature>
<dbReference type="Proteomes" id="UP000712600">
    <property type="component" value="Unassembled WGS sequence"/>
</dbReference>
<evidence type="ECO:0000313" key="3">
    <source>
        <dbReference type="Proteomes" id="UP000712600"/>
    </source>
</evidence>
<protein>
    <submittedName>
        <fullName evidence="2">Uncharacterized protein</fullName>
    </submittedName>
</protein>